<dbReference type="InterPro" id="IPR036388">
    <property type="entry name" value="WH-like_DNA-bd_sf"/>
</dbReference>
<evidence type="ECO:0000256" key="1">
    <source>
        <dbReference type="ARBA" id="ARBA00023015"/>
    </source>
</evidence>
<dbReference type="SUPFAM" id="SSF46785">
    <property type="entry name" value="Winged helix' DNA-binding domain"/>
    <property type="match status" value="1"/>
</dbReference>
<dbReference type="Pfam" id="PF00392">
    <property type="entry name" value="GntR"/>
    <property type="match status" value="1"/>
</dbReference>
<dbReference type="CDD" id="cd07377">
    <property type="entry name" value="WHTH_GntR"/>
    <property type="match status" value="1"/>
</dbReference>
<dbReference type="InterPro" id="IPR000524">
    <property type="entry name" value="Tscrpt_reg_HTH_GntR"/>
</dbReference>
<dbReference type="Proteomes" id="UP001501734">
    <property type="component" value="Unassembled WGS sequence"/>
</dbReference>
<protein>
    <recommendedName>
        <fullName evidence="4">HTH gntR-type domain-containing protein</fullName>
    </recommendedName>
</protein>
<evidence type="ECO:0000313" key="5">
    <source>
        <dbReference type="EMBL" id="GAA4060764.1"/>
    </source>
</evidence>
<keyword evidence="1" id="KW-0805">Transcription regulation</keyword>
<name>A0ABP7V6P6_9BACI</name>
<dbReference type="PANTHER" id="PTHR44846">
    <property type="entry name" value="MANNOSYL-D-GLYCERATE TRANSPORT/METABOLISM SYSTEM REPRESSOR MNGR-RELATED"/>
    <property type="match status" value="1"/>
</dbReference>
<evidence type="ECO:0000313" key="6">
    <source>
        <dbReference type="Proteomes" id="UP001501734"/>
    </source>
</evidence>
<evidence type="ECO:0000256" key="3">
    <source>
        <dbReference type="ARBA" id="ARBA00023163"/>
    </source>
</evidence>
<gene>
    <name evidence="5" type="ORF">GCM10022410_04780</name>
</gene>
<evidence type="ECO:0000259" key="4">
    <source>
        <dbReference type="PROSITE" id="PS50949"/>
    </source>
</evidence>
<keyword evidence="3" id="KW-0804">Transcription</keyword>
<dbReference type="PROSITE" id="PS50949">
    <property type="entry name" value="HTH_GNTR"/>
    <property type="match status" value="1"/>
</dbReference>
<dbReference type="EMBL" id="BAABDL010000022">
    <property type="protein sequence ID" value="GAA4060764.1"/>
    <property type="molecule type" value="Genomic_DNA"/>
</dbReference>
<reference evidence="6" key="1">
    <citation type="journal article" date="2019" name="Int. J. Syst. Evol. Microbiol.">
        <title>The Global Catalogue of Microorganisms (GCM) 10K type strain sequencing project: providing services to taxonomists for standard genome sequencing and annotation.</title>
        <authorList>
            <consortium name="The Broad Institute Genomics Platform"/>
            <consortium name="The Broad Institute Genome Sequencing Center for Infectious Disease"/>
            <person name="Wu L."/>
            <person name="Ma J."/>
        </authorList>
    </citation>
    <scope>NUCLEOTIDE SEQUENCE [LARGE SCALE GENOMIC DNA]</scope>
    <source>
        <strain evidence="6">JCM 17250</strain>
    </source>
</reference>
<dbReference type="PRINTS" id="PR00035">
    <property type="entry name" value="HTHGNTR"/>
</dbReference>
<dbReference type="InterPro" id="IPR036390">
    <property type="entry name" value="WH_DNA-bd_sf"/>
</dbReference>
<dbReference type="Gene3D" id="1.10.10.10">
    <property type="entry name" value="Winged helix-like DNA-binding domain superfamily/Winged helix DNA-binding domain"/>
    <property type="match status" value="1"/>
</dbReference>
<sequence length="131" mass="15217">MTLITDMQIIDDIMEQILSKTLRPGEKLPSENELADHYRVPRMTVRSALVKLEERGLVYTIQGKGRYLREKSKQIQLHLTGHSSFTDKMNQLGYHLLVNLFHSYLTVQPQVLLFHHQLSLITLVIMMSMVI</sequence>
<dbReference type="InterPro" id="IPR050679">
    <property type="entry name" value="Bact_HTH_transcr_reg"/>
</dbReference>
<feature type="domain" description="HTH gntR-type" evidence="4">
    <location>
        <begin position="3"/>
        <end position="71"/>
    </location>
</feature>
<organism evidence="5 6">
    <name type="scientific">Amphibacillus indicireducens</name>
    <dbReference type="NCBI Taxonomy" id="1076330"/>
    <lineage>
        <taxon>Bacteria</taxon>
        <taxon>Bacillati</taxon>
        <taxon>Bacillota</taxon>
        <taxon>Bacilli</taxon>
        <taxon>Bacillales</taxon>
        <taxon>Bacillaceae</taxon>
        <taxon>Amphibacillus</taxon>
    </lineage>
</organism>
<dbReference type="PANTHER" id="PTHR44846:SF1">
    <property type="entry name" value="MANNOSYL-D-GLYCERATE TRANSPORT_METABOLISM SYSTEM REPRESSOR MNGR-RELATED"/>
    <property type="match status" value="1"/>
</dbReference>
<proteinExistence type="predicted"/>
<dbReference type="SMART" id="SM00345">
    <property type="entry name" value="HTH_GNTR"/>
    <property type="match status" value="1"/>
</dbReference>
<accession>A0ABP7V6P6</accession>
<keyword evidence="2" id="KW-0238">DNA-binding</keyword>
<comment type="caution">
    <text evidence="5">The sequence shown here is derived from an EMBL/GenBank/DDBJ whole genome shotgun (WGS) entry which is preliminary data.</text>
</comment>
<keyword evidence="6" id="KW-1185">Reference proteome</keyword>
<evidence type="ECO:0000256" key="2">
    <source>
        <dbReference type="ARBA" id="ARBA00023125"/>
    </source>
</evidence>